<dbReference type="GO" id="GO:0035269">
    <property type="term" value="P:protein O-linked glycosylation via mannose"/>
    <property type="evidence" value="ECO:0007669"/>
    <property type="project" value="InterPro"/>
</dbReference>
<dbReference type="GO" id="GO:0005794">
    <property type="term" value="C:Golgi apparatus"/>
    <property type="evidence" value="ECO:0007669"/>
    <property type="project" value="TreeGrafter"/>
</dbReference>
<dbReference type="PANTHER" id="PTHR15576">
    <property type="entry name" value="RIBITOL-5-PHOSPHATE XYLOSYLTRANSFERASE 1"/>
    <property type="match status" value="1"/>
</dbReference>
<name>A0A6C0EUX3_9ZZZZ</name>
<organism evidence="1">
    <name type="scientific">viral metagenome</name>
    <dbReference type="NCBI Taxonomy" id="1070528"/>
    <lineage>
        <taxon>unclassified sequences</taxon>
        <taxon>metagenomes</taxon>
        <taxon>organismal metagenomes</taxon>
    </lineage>
</organism>
<dbReference type="PANTHER" id="PTHR15576:SF1">
    <property type="entry name" value="RIBITOL-5-PHOSPHATE XYLOSYLTRANSFERASE 1"/>
    <property type="match status" value="1"/>
</dbReference>
<sequence length="317" mass="37102">MSMLYLSTNVPSHPPNESNNYFVSSRGLMKICDLYSNTPYSSIKRLINYPNLDTIREHNKNPTIYICSSAINHFISVLLPNIDFSFILVSGDCDETIPYDIFQNITELNNFINNHKLIHWFCQNMIIQHSKITSMPIGLDYHTMTGNDIWGVITSTQDQEILLQSIIKKSKPFWERPPKCYANFHFLMTTKYGYDRVDALNNINKELVYYEPNKIIRFYTWNIQKEYAFVISPHGGGFDCHRTWEALVLGCIPIVKTSKIDVLYQDLPVLIVNNWSDVTLDLLKTTIELYKTRTFNYEKLTLEYWKNKIHAYCSDLK</sequence>
<proteinExistence type="predicted"/>
<evidence type="ECO:0008006" key="2">
    <source>
        <dbReference type="Google" id="ProtNLM"/>
    </source>
</evidence>
<dbReference type="EMBL" id="MN738949">
    <property type="protein sequence ID" value="QHT32808.1"/>
    <property type="molecule type" value="Genomic_DNA"/>
</dbReference>
<reference evidence="1" key="1">
    <citation type="journal article" date="2020" name="Nature">
        <title>Giant virus diversity and host interactions through global metagenomics.</title>
        <authorList>
            <person name="Schulz F."/>
            <person name="Roux S."/>
            <person name="Paez-Espino D."/>
            <person name="Jungbluth S."/>
            <person name="Walsh D.A."/>
            <person name="Denef V.J."/>
            <person name="McMahon K.D."/>
            <person name="Konstantinidis K.T."/>
            <person name="Eloe-Fadrosh E.A."/>
            <person name="Kyrpides N.C."/>
            <person name="Woyke T."/>
        </authorList>
    </citation>
    <scope>NUCLEOTIDE SEQUENCE</scope>
    <source>
        <strain evidence="1">GVMAG-M-3300009161-30</strain>
    </source>
</reference>
<dbReference type="GO" id="GO:0120053">
    <property type="term" value="F:ribitol beta-1,4-xylosyltransferase activity"/>
    <property type="evidence" value="ECO:0007669"/>
    <property type="project" value="InterPro"/>
</dbReference>
<dbReference type="AlphaFoldDB" id="A0A6C0EUX3"/>
<dbReference type="InterPro" id="IPR055286">
    <property type="entry name" value="RXYLT1-like"/>
</dbReference>
<accession>A0A6C0EUX3</accession>
<protein>
    <recommendedName>
        <fullName evidence="2">Exostosin GT47 domain-containing protein</fullName>
    </recommendedName>
</protein>
<evidence type="ECO:0000313" key="1">
    <source>
        <dbReference type="EMBL" id="QHT32808.1"/>
    </source>
</evidence>